<gene>
    <name evidence="1" type="ORF">GCM10009843_32990</name>
</gene>
<proteinExistence type="predicted"/>
<name>A0ABN2YRW3_9ACTN</name>
<accession>A0ABN2YRW3</accession>
<keyword evidence="2" id="KW-1185">Reference proteome</keyword>
<evidence type="ECO:0000313" key="1">
    <source>
        <dbReference type="EMBL" id="GAA2130414.1"/>
    </source>
</evidence>
<dbReference type="Proteomes" id="UP001500575">
    <property type="component" value="Unassembled WGS sequence"/>
</dbReference>
<comment type="caution">
    <text evidence="1">The sequence shown here is derived from an EMBL/GenBank/DDBJ whole genome shotgun (WGS) entry which is preliminary data.</text>
</comment>
<evidence type="ECO:0000313" key="2">
    <source>
        <dbReference type="Proteomes" id="UP001500575"/>
    </source>
</evidence>
<organism evidence="1 2">
    <name type="scientific">Nocardioides bigeumensis</name>
    <dbReference type="NCBI Taxonomy" id="433657"/>
    <lineage>
        <taxon>Bacteria</taxon>
        <taxon>Bacillati</taxon>
        <taxon>Actinomycetota</taxon>
        <taxon>Actinomycetes</taxon>
        <taxon>Propionibacteriales</taxon>
        <taxon>Nocardioidaceae</taxon>
        <taxon>Nocardioides</taxon>
    </lineage>
</organism>
<protein>
    <submittedName>
        <fullName evidence="1">Uncharacterized protein</fullName>
    </submittedName>
</protein>
<reference evidence="1 2" key="1">
    <citation type="journal article" date="2019" name="Int. J. Syst. Evol. Microbiol.">
        <title>The Global Catalogue of Microorganisms (GCM) 10K type strain sequencing project: providing services to taxonomists for standard genome sequencing and annotation.</title>
        <authorList>
            <consortium name="The Broad Institute Genomics Platform"/>
            <consortium name="The Broad Institute Genome Sequencing Center for Infectious Disease"/>
            <person name="Wu L."/>
            <person name="Ma J."/>
        </authorList>
    </citation>
    <scope>NUCLEOTIDE SEQUENCE [LARGE SCALE GENOMIC DNA]</scope>
    <source>
        <strain evidence="1 2">JCM 16021</strain>
    </source>
</reference>
<sequence>MSGDGLIAPNNIASPTSPAPPVILATLLGESMRQSGTGELCLSWPVPNRVVEGRAQCDPEAARVAFAREGQG</sequence>
<dbReference type="EMBL" id="BAAAQQ010000013">
    <property type="protein sequence ID" value="GAA2130414.1"/>
    <property type="molecule type" value="Genomic_DNA"/>
</dbReference>